<dbReference type="AlphaFoldDB" id="A0A0N0X8V0"/>
<protein>
    <recommendedName>
        <fullName evidence="3">Fis family transcriptional regulator</fullName>
    </recommendedName>
</protein>
<name>A0A0N0X8V0_PSESX</name>
<accession>A0A0N0X8V0</accession>
<dbReference type="EMBL" id="LGLN01000067">
    <property type="protein sequence ID" value="KPC27767.1"/>
    <property type="molecule type" value="Genomic_DNA"/>
</dbReference>
<reference evidence="1 2" key="2">
    <citation type="submission" date="2015-10" db="EMBL/GenBank/DDBJ databases">
        <title>Comparative genomics and high-throughput reverse genetic screens identify a new phytobacterial MAMP and an Arabidopsis receptor required for immune elicitation.</title>
        <authorList>
            <person name="Mott G.A."/>
            <person name="Thakur S."/>
            <person name="Wang P.W."/>
            <person name="Desveaux D."/>
            <person name="Guttman D.S."/>
        </authorList>
    </citation>
    <scope>NUCLEOTIDE SEQUENCE [LARGE SCALE GENOMIC DNA]</scope>
    <source>
        <strain evidence="1 2">0788_9</strain>
    </source>
</reference>
<dbReference type="Proteomes" id="UP000037891">
    <property type="component" value="Unassembled WGS sequence"/>
</dbReference>
<dbReference type="PATRIC" id="fig|81035.3.peg.311"/>
<comment type="caution">
    <text evidence="1">The sequence shown here is derived from an EMBL/GenBank/DDBJ whole genome shotgun (WGS) entry which is preliminary data.</text>
</comment>
<proteinExistence type="predicted"/>
<reference evidence="1 2" key="1">
    <citation type="submission" date="2015-07" db="EMBL/GenBank/DDBJ databases">
        <authorList>
            <person name="Noorani M."/>
        </authorList>
    </citation>
    <scope>NUCLEOTIDE SEQUENCE [LARGE SCALE GENOMIC DNA]</scope>
    <source>
        <strain evidence="1 2">0788_9</strain>
    </source>
</reference>
<organism evidence="1 2">
    <name type="scientific">Pseudomonas syringae pv. cilantro</name>
    <dbReference type="NCBI Taxonomy" id="81035"/>
    <lineage>
        <taxon>Bacteria</taxon>
        <taxon>Pseudomonadati</taxon>
        <taxon>Pseudomonadota</taxon>
        <taxon>Gammaproteobacteria</taxon>
        <taxon>Pseudomonadales</taxon>
        <taxon>Pseudomonadaceae</taxon>
        <taxon>Pseudomonas</taxon>
        <taxon>Pseudomonas syringae</taxon>
    </lineage>
</organism>
<evidence type="ECO:0000313" key="1">
    <source>
        <dbReference type="EMBL" id="KPC27767.1"/>
    </source>
</evidence>
<sequence length="123" mass="13933">MPSSKREQAHTERRLVTALTQACETAKSELPGFCWLTHEVDYAAFPASLQVVWVFDTLANKHAALACAMDGRMIELTREAFDEAQVNIANVSAHVHVDSEEECLRENGGDWQQRIRRKYSKRG</sequence>
<evidence type="ECO:0000313" key="2">
    <source>
        <dbReference type="Proteomes" id="UP000037891"/>
    </source>
</evidence>
<gene>
    <name evidence="1" type="ORF">ABJ99_0264</name>
</gene>
<evidence type="ECO:0008006" key="3">
    <source>
        <dbReference type="Google" id="ProtNLM"/>
    </source>
</evidence>
<dbReference type="RefSeq" id="WP_054086983.1">
    <property type="nucleotide sequence ID" value="NZ_LGLN01000067.1"/>
</dbReference>